<dbReference type="GO" id="GO:0004386">
    <property type="term" value="F:helicase activity"/>
    <property type="evidence" value="ECO:0007669"/>
    <property type="project" value="UniProtKB-KW"/>
</dbReference>
<dbReference type="Gene3D" id="3.40.50.300">
    <property type="entry name" value="P-loop containing nucleotide triphosphate hydrolases"/>
    <property type="match status" value="1"/>
</dbReference>
<evidence type="ECO:0000256" key="4">
    <source>
        <dbReference type="SAM" id="MobiDB-lite"/>
    </source>
</evidence>
<dbReference type="SUPFAM" id="SSF56747">
    <property type="entry name" value="Prim-pol domain"/>
    <property type="match status" value="1"/>
</dbReference>
<name>A0A841D5C7_PLAVE</name>
<dbReference type="SMART" id="SM00943">
    <property type="entry name" value="Prim-Pol"/>
    <property type="match status" value="1"/>
</dbReference>
<feature type="region of interest" description="Disordered" evidence="4">
    <location>
        <begin position="820"/>
        <end position="859"/>
    </location>
</feature>
<dbReference type="Proteomes" id="UP000562352">
    <property type="component" value="Unassembled WGS sequence"/>
</dbReference>
<evidence type="ECO:0000256" key="1">
    <source>
        <dbReference type="ARBA" id="ARBA00022741"/>
    </source>
</evidence>
<feature type="domain" description="SF3 helicase" evidence="5">
    <location>
        <begin position="540"/>
        <end position="699"/>
    </location>
</feature>
<dbReference type="AlphaFoldDB" id="A0A841D5C7"/>
<dbReference type="InterPro" id="IPR015330">
    <property type="entry name" value="DNA_primase/pol_bifunc_N"/>
</dbReference>
<organism evidence="6 7">
    <name type="scientific">Planomonospora venezuelensis</name>
    <dbReference type="NCBI Taxonomy" id="1999"/>
    <lineage>
        <taxon>Bacteria</taxon>
        <taxon>Bacillati</taxon>
        <taxon>Actinomycetota</taxon>
        <taxon>Actinomycetes</taxon>
        <taxon>Streptosporangiales</taxon>
        <taxon>Streptosporangiaceae</taxon>
        <taxon>Planomonospora</taxon>
    </lineage>
</organism>
<keyword evidence="2" id="KW-0378">Hydrolase</keyword>
<dbReference type="InterPro" id="IPR051620">
    <property type="entry name" value="ORF904-like_C"/>
</dbReference>
<keyword evidence="7" id="KW-1185">Reference proteome</keyword>
<proteinExistence type="predicted"/>
<dbReference type="PROSITE" id="PS51206">
    <property type="entry name" value="SF3_HELICASE_1"/>
    <property type="match status" value="1"/>
</dbReference>
<evidence type="ECO:0000256" key="3">
    <source>
        <dbReference type="ARBA" id="ARBA00022840"/>
    </source>
</evidence>
<evidence type="ECO:0000256" key="2">
    <source>
        <dbReference type="ARBA" id="ARBA00022801"/>
    </source>
</evidence>
<dbReference type="InterPro" id="IPR027417">
    <property type="entry name" value="P-loop_NTPase"/>
</dbReference>
<dbReference type="NCBIfam" id="TIGR01613">
    <property type="entry name" value="primase_Cterm"/>
    <property type="match status" value="1"/>
</dbReference>
<evidence type="ECO:0000313" key="6">
    <source>
        <dbReference type="EMBL" id="MBB5965070.1"/>
    </source>
</evidence>
<dbReference type="InterPro" id="IPR014818">
    <property type="entry name" value="Phage/plasmid_primase_P4_C"/>
</dbReference>
<feature type="compositionally biased region" description="Low complexity" evidence="4">
    <location>
        <begin position="218"/>
        <end position="237"/>
    </location>
</feature>
<dbReference type="GO" id="GO:0016787">
    <property type="term" value="F:hydrolase activity"/>
    <property type="evidence" value="ECO:0007669"/>
    <property type="project" value="UniProtKB-KW"/>
</dbReference>
<comment type="caution">
    <text evidence="6">The sequence shown here is derived from an EMBL/GenBank/DDBJ whole genome shotgun (WGS) entry which is preliminary data.</text>
</comment>
<evidence type="ECO:0000313" key="7">
    <source>
        <dbReference type="Proteomes" id="UP000562352"/>
    </source>
</evidence>
<dbReference type="Pfam" id="PF19263">
    <property type="entry name" value="DUF5906"/>
    <property type="match status" value="1"/>
</dbReference>
<dbReference type="CDD" id="cd04859">
    <property type="entry name" value="Prim_Pol"/>
    <property type="match status" value="1"/>
</dbReference>
<evidence type="ECO:0000259" key="5">
    <source>
        <dbReference type="PROSITE" id="PS51206"/>
    </source>
</evidence>
<dbReference type="InterPro" id="IPR045455">
    <property type="entry name" value="NrS-1_pol-like_helicase"/>
</dbReference>
<dbReference type="PANTHER" id="PTHR35372:SF2">
    <property type="entry name" value="SF3 HELICASE DOMAIN-CONTAINING PROTEIN"/>
    <property type="match status" value="1"/>
</dbReference>
<dbReference type="PANTHER" id="PTHR35372">
    <property type="entry name" value="ATP BINDING PROTEIN-RELATED"/>
    <property type="match status" value="1"/>
</dbReference>
<dbReference type="Pfam" id="PF09250">
    <property type="entry name" value="Prim-Pol"/>
    <property type="match status" value="1"/>
</dbReference>
<dbReference type="Gene3D" id="3.30.720.160">
    <property type="entry name" value="Bifunctional DNA primase/polymerase, N-terminal"/>
    <property type="match status" value="1"/>
</dbReference>
<dbReference type="RefSeq" id="WP_260408160.1">
    <property type="nucleotide sequence ID" value="NZ_BAAAWZ010000001.1"/>
</dbReference>
<feature type="region of interest" description="Disordered" evidence="4">
    <location>
        <begin position="218"/>
        <end position="248"/>
    </location>
</feature>
<keyword evidence="1" id="KW-0547">Nucleotide-binding</keyword>
<reference evidence="6 7" key="1">
    <citation type="submission" date="2020-08" db="EMBL/GenBank/DDBJ databases">
        <title>Genomic Encyclopedia of Type Strains, Phase III (KMG-III): the genomes of soil and plant-associated and newly described type strains.</title>
        <authorList>
            <person name="Whitman W."/>
        </authorList>
    </citation>
    <scope>NUCLEOTIDE SEQUENCE [LARGE SCALE GENOMIC DNA]</scope>
    <source>
        <strain evidence="6 7">CECT 3303</strain>
    </source>
</reference>
<keyword evidence="3" id="KW-0067">ATP-binding</keyword>
<gene>
    <name evidence="6" type="ORF">FHS22_004356</name>
</gene>
<dbReference type="GO" id="GO:0005524">
    <property type="term" value="F:ATP binding"/>
    <property type="evidence" value="ECO:0007669"/>
    <property type="project" value="UniProtKB-KW"/>
</dbReference>
<protein>
    <submittedName>
        <fullName evidence="6">Putative DNA primase/helicase</fullName>
    </submittedName>
</protein>
<dbReference type="SMART" id="SM00885">
    <property type="entry name" value="D5_N"/>
    <property type="match status" value="1"/>
</dbReference>
<sequence>MDDNQLLTTALRLWDAGLCVLPAAPDGSKRPGVPWKAYQQERPTREQVQKWFTAWPTQELQHGLGVVTGAVSGDLEMLELEGRAVADGIGVEMTQLAEASGLGDLWRRVMTGYLETTPSGGVHLLYKVDGPVAKNTKLARRPGPVDEATGRPTIEVLAETRGEGGWVVLAPSSGPTHPSGKPWVLAAGGPATIPTISAEERDSLHHLATVFDRMPHPSEQTAAAAAPSSPLFSQPASGFDDDGSVSPGDDYNAKSTWDEILVPRGWTKLWTDTAGVTYWRRPGKKQGISATTGRNDGDNLYVWTTSTEFESERPYDRFGAVAHLEYGGDHSAAAKALQARGYGVRVEPTRPASPAPGPGPVVDGNLATVHQLAPRLQVVEKTYAQSDDGGALDLIEQFGTVIRYVPERGRWIAWDGTRWAFQPAGGGLVREYGKQVARGLPEDDKAAVSWKKKALSAQGTTNMLLQASTDVRVVVRFDDLDAHPMELNTPAGVVNLETGELGPADPARLHTKVTTCSPDPDADPGRWHEFLADTFGQDTELVAYLQRLVGYSATGSVAKHVLPFAVGSGGNGKGVFLESLIGVLGDYATTAPSGFLMAKNGTQHETEIARLAGMRMVVCSEVDEDARFDETKVKQLTGGDSLTARFMRQDHFTFQATHHLWLMGNHRPAVRSGGRSFWRRLRLIPFDHEVEPEKMVDDLQGILVREHGPALLAWIIQGAAQYVAGGLAEPSTVLAATSDYEADQDTVQRFVTECCHLASSDQVQIQGTKLREAYERWCFSEGESPVSAKRLTMELSRRFNVGQTRNSRARSYTGITLLTVDDSDPSSAPASAPHLSQPGMSHRDDRPGSDDQPYGGPGW</sequence>
<dbReference type="InterPro" id="IPR014015">
    <property type="entry name" value="Helicase_SF3_DNA-vir"/>
</dbReference>
<dbReference type="Pfam" id="PF08706">
    <property type="entry name" value="D5_N"/>
    <property type="match status" value="1"/>
</dbReference>
<accession>A0A841D5C7</accession>
<dbReference type="InterPro" id="IPR006500">
    <property type="entry name" value="Helicase_put_C_phage/plasmid"/>
</dbReference>
<dbReference type="EMBL" id="JACHJJ010000015">
    <property type="protein sequence ID" value="MBB5965070.1"/>
    <property type="molecule type" value="Genomic_DNA"/>
</dbReference>
<keyword evidence="6" id="KW-0347">Helicase</keyword>